<proteinExistence type="inferred from homology"/>
<evidence type="ECO:0000256" key="4">
    <source>
        <dbReference type="ARBA" id="ARBA00023163"/>
    </source>
</evidence>
<dbReference type="Pfam" id="PF03466">
    <property type="entry name" value="LysR_substrate"/>
    <property type="match status" value="1"/>
</dbReference>
<protein>
    <submittedName>
        <fullName evidence="6">Transcriptional regulator GcvA</fullName>
    </submittedName>
</protein>
<dbReference type="PROSITE" id="PS50931">
    <property type="entry name" value="HTH_LYSR"/>
    <property type="match status" value="1"/>
</dbReference>
<keyword evidence="7" id="KW-1185">Reference proteome</keyword>
<evidence type="ECO:0000256" key="1">
    <source>
        <dbReference type="ARBA" id="ARBA00009437"/>
    </source>
</evidence>
<dbReference type="EMBL" id="JAPUBN010000018">
    <property type="protein sequence ID" value="MCZ2722639.1"/>
    <property type="molecule type" value="Genomic_DNA"/>
</dbReference>
<dbReference type="Proteomes" id="UP001149719">
    <property type="component" value="Unassembled WGS sequence"/>
</dbReference>
<evidence type="ECO:0000256" key="2">
    <source>
        <dbReference type="ARBA" id="ARBA00023015"/>
    </source>
</evidence>
<keyword evidence="3" id="KW-0238">DNA-binding</keyword>
<dbReference type="SUPFAM" id="SSF53850">
    <property type="entry name" value="Periplasmic binding protein-like II"/>
    <property type="match status" value="1"/>
</dbReference>
<reference evidence="6" key="1">
    <citation type="submission" date="2022-12" db="EMBL/GenBank/DDBJ databases">
        <title>Marinomonas 15G1-11 sp. nov, isolated from marine algae.</title>
        <authorList>
            <person name="Butt M."/>
            <person name="Choi D.G."/>
            <person name="Kim J.M."/>
            <person name="Lee J.K."/>
            <person name="Baek J.H."/>
            <person name="Jeon C.O."/>
        </authorList>
    </citation>
    <scope>NUCLEOTIDE SEQUENCE</scope>
    <source>
        <strain evidence="6">15G1-11</strain>
    </source>
</reference>
<keyword evidence="2" id="KW-0805">Transcription regulation</keyword>
<accession>A0ABT4JYM6</accession>
<dbReference type="Pfam" id="PF00126">
    <property type="entry name" value="HTH_1"/>
    <property type="match status" value="1"/>
</dbReference>
<dbReference type="SUPFAM" id="SSF46785">
    <property type="entry name" value="Winged helix' DNA-binding domain"/>
    <property type="match status" value="1"/>
</dbReference>
<comment type="caution">
    <text evidence="6">The sequence shown here is derived from an EMBL/GenBank/DDBJ whole genome shotgun (WGS) entry which is preliminary data.</text>
</comment>
<dbReference type="PANTHER" id="PTHR30537">
    <property type="entry name" value="HTH-TYPE TRANSCRIPTIONAL REGULATOR"/>
    <property type="match status" value="1"/>
</dbReference>
<dbReference type="InterPro" id="IPR058163">
    <property type="entry name" value="LysR-type_TF_proteobact-type"/>
</dbReference>
<gene>
    <name evidence="6" type="primary">gcvA</name>
    <name evidence="6" type="ORF">O1D97_13720</name>
</gene>
<evidence type="ECO:0000259" key="5">
    <source>
        <dbReference type="PROSITE" id="PS50931"/>
    </source>
</evidence>
<evidence type="ECO:0000256" key="3">
    <source>
        <dbReference type="ARBA" id="ARBA00023125"/>
    </source>
</evidence>
<dbReference type="Gene3D" id="1.10.10.10">
    <property type="entry name" value="Winged helix-like DNA-binding domain superfamily/Winged helix DNA-binding domain"/>
    <property type="match status" value="1"/>
</dbReference>
<dbReference type="RefSeq" id="WP_269126416.1">
    <property type="nucleotide sequence ID" value="NZ_JAPUBN010000018.1"/>
</dbReference>
<keyword evidence="4" id="KW-0804">Transcription</keyword>
<name>A0ABT4JYM6_9GAMM</name>
<dbReference type="InterPro" id="IPR005119">
    <property type="entry name" value="LysR_subst-bd"/>
</dbReference>
<dbReference type="InterPro" id="IPR000847">
    <property type="entry name" value="LysR_HTH_N"/>
</dbReference>
<dbReference type="PANTHER" id="PTHR30537:SF74">
    <property type="entry name" value="HTH-TYPE TRANSCRIPTIONAL REGULATOR TRPI"/>
    <property type="match status" value="1"/>
</dbReference>
<sequence>MRMKPLPPLNSLVAFEAAARYLSFTQAAAELNVTQGAISRQIKHLEDYLGRALFIRDKRSLILTPTGNEYYQSIEPALLSISATTSNIIQWQGEQQVTVMTTNAMASFWLLPRFSEFQAAHPEIDLRILAVDSIRGIRNSEFDIALFYCRTPPQGLDATPLFSETVFPVCSPRYLQQHPEIADPNKISHGTLLSLDISEDWVTWSDWFRQTNITPTAGTGRKLNINNYLLVIQAALNGQGLALGWSNLVDDYLASGLLVCPVDLTMKTQSQFYMLQPPQIFRQKKGVECFRKWLVSIMEEAEAKTWP</sequence>
<comment type="similarity">
    <text evidence="1">Belongs to the LysR transcriptional regulatory family.</text>
</comment>
<dbReference type="InterPro" id="IPR036388">
    <property type="entry name" value="WH-like_DNA-bd_sf"/>
</dbReference>
<organism evidence="6 7">
    <name type="scientific">Marinomonas phaeophyticola</name>
    <dbReference type="NCBI Taxonomy" id="3004091"/>
    <lineage>
        <taxon>Bacteria</taxon>
        <taxon>Pseudomonadati</taxon>
        <taxon>Pseudomonadota</taxon>
        <taxon>Gammaproteobacteria</taxon>
        <taxon>Oceanospirillales</taxon>
        <taxon>Oceanospirillaceae</taxon>
        <taxon>Marinomonas</taxon>
    </lineage>
</organism>
<dbReference type="Gene3D" id="3.40.190.10">
    <property type="entry name" value="Periplasmic binding protein-like II"/>
    <property type="match status" value="2"/>
</dbReference>
<dbReference type="CDD" id="cd08432">
    <property type="entry name" value="PBP2_GcdR_TrpI_HvrB_AmpR_like"/>
    <property type="match status" value="1"/>
</dbReference>
<feature type="domain" description="HTH lysR-type" evidence="5">
    <location>
        <begin position="7"/>
        <end position="64"/>
    </location>
</feature>
<dbReference type="PRINTS" id="PR00039">
    <property type="entry name" value="HTHLYSR"/>
</dbReference>
<evidence type="ECO:0000313" key="6">
    <source>
        <dbReference type="EMBL" id="MCZ2722639.1"/>
    </source>
</evidence>
<dbReference type="NCBIfam" id="NF008352">
    <property type="entry name" value="PRK11139.1"/>
    <property type="match status" value="1"/>
</dbReference>
<evidence type="ECO:0000313" key="7">
    <source>
        <dbReference type="Proteomes" id="UP001149719"/>
    </source>
</evidence>
<dbReference type="InterPro" id="IPR036390">
    <property type="entry name" value="WH_DNA-bd_sf"/>
</dbReference>